<proteinExistence type="predicted"/>
<evidence type="ECO:0000256" key="1">
    <source>
        <dbReference type="SAM" id="MobiDB-lite"/>
    </source>
</evidence>
<feature type="region of interest" description="Disordered" evidence="1">
    <location>
        <begin position="256"/>
        <end position="280"/>
    </location>
</feature>
<keyword evidence="2" id="KW-1133">Transmembrane helix</keyword>
<dbReference type="GO" id="GO:0009535">
    <property type="term" value="C:chloroplast thylakoid membrane"/>
    <property type="evidence" value="ECO:0007669"/>
    <property type="project" value="TreeGrafter"/>
</dbReference>
<dbReference type="EMBL" id="CM026423">
    <property type="protein sequence ID" value="KAG0583285.1"/>
    <property type="molecule type" value="Genomic_DNA"/>
</dbReference>
<keyword evidence="4" id="KW-1185">Reference proteome</keyword>
<comment type="caution">
    <text evidence="3">The sequence shown here is derived from an EMBL/GenBank/DDBJ whole genome shotgun (WGS) entry which is preliminary data.</text>
</comment>
<dbReference type="PANTHER" id="PTHR35733:SF1">
    <property type="entry name" value="OS02G0307800 PROTEIN"/>
    <property type="match status" value="1"/>
</dbReference>
<dbReference type="Pfam" id="PF11282">
    <property type="entry name" value="DUF3082"/>
    <property type="match status" value="1"/>
</dbReference>
<gene>
    <name evidence="3" type="ORF">KC19_3G123700</name>
</gene>
<evidence type="ECO:0000313" key="3">
    <source>
        <dbReference type="EMBL" id="KAG0583285.1"/>
    </source>
</evidence>
<keyword evidence="2" id="KW-0472">Membrane</keyword>
<dbReference type="PANTHER" id="PTHR35733">
    <property type="entry name" value="OS02G0307800 PROTEIN"/>
    <property type="match status" value="1"/>
</dbReference>
<feature type="transmembrane region" description="Helical" evidence="2">
    <location>
        <begin position="229"/>
        <end position="252"/>
    </location>
</feature>
<evidence type="ECO:0000256" key="2">
    <source>
        <dbReference type="SAM" id="Phobius"/>
    </source>
</evidence>
<dbReference type="InterPro" id="IPR021434">
    <property type="entry name" value="DUF3082"/>
</dbReference>
<feature type="transmembrane region" description="Helical" evidence="2">
    <location>
        <begin position="108"/>
        <end position="128"/>
    </location>
</feature>
<feature type="compositionally biased region" description="Basic and acidic residues" evidence="1">
    <location>
        <begin position="258"/>
        <end position="280"/>
    </location>
</feature>
<evidence type="ECO:0000313" key="4">
    <source>
        <dbReference type="Proteomes" id="UP000822688"/>
    </source>
</evidence>
<keyword evidence="2" id="KW-0812">Transmembrane</keyword>
<reference evidence="3" key="1">
    <citation type="submission" date="2020-06" db="EMBL/GenBank/DDBJ databases">
        <title>WGS assembly of Ceratodon purpureus strain R40.</title>
        <authorList>
            <person name="Carey S.B."/>
            <person name="Jenkins J."/>
            <person name="Shu S."/>
            <person name="Lovell J.T."/>
            <person name="Sreedasyam A."/>
            <person name="Maumus F."/>
            <person name="Tiley G.P."/>
            <person name="Fernandez-Pozo N."/>
            <person name="Barry K."/>
            <person name="Chen C."/>
            <person name="Wang M."/>
            <person name="Lipzen A."/>
            <person name="Daum C."/>
            <person name="Saski C.A."/>
            <person name="Payton A.C."/>
            <person name="Mcbreen J.C."/>
            <person name="Conrad R.E."/>
            <person name="Kollar L.M."/>
            <person name="Olsson S."/>
            <person name="Huttunen S."/>
            <person name="Landis J.B."/>
            <person name="Wickett N.J."/>
            <person name="Johnson M.G."/>
            <person name="Rensing S.A."/>
            <person name="Grimwood J."/>
            <person name="Schmutz J."/>
            <person name="Mcdaniel S.F."/>
        </authorList>
    </citation>
    <scope>NUCLEOTIDE SEQUENCE</scope>
    <source>
        <strain evidence="3">R40</strain>
    </source>
</reference>
<dbReference type="AlphaFoldDB" id="A0A8T0IJS7"/>
<name>A0A8T0IJS7_CERPU</name>
<sequence length="280" mass="29938">MAVVVGSTASCYYGYGSLVSSRVRRNSLMPANFAPSLRRYSRRGNSSTSSGPFRVAAMMNLDSMSELYDIASQIPNSLYSLSEDITDGPIELPPELLDPLAIPEASPLQVAASVVLTGLITVLLFRSIRRRSRRAKEMKFRSTGAAKLDIKEDARKSAMALLNKTPEIETPPPSALQTLSGAAVAGAIALVLYKFTTTVEGGFSGKAVSMNYSIRNLTITVRTIITGMCYLATFVFAANSIGLTLLSLQLALNLGGSDESKPKPSDANPDLEKPSEDDSS</sequence>
<dbReference type="Proteomes" id="UP000822688">
    <property type="component" value="Chromosome 3"/>
</dbReference>
<organism evidence="3 4">
    <name type="scientific">Ceratodon purpureus</name>
    <name type="common">Fire moss</name>
    <name type="synonym">Dicranum purpureum</name>
    <dbReference type="NCBI Taxonomy" id="3225"/>
    <lineage>
        <taxon>Eukaryota</taxon>
        <taxon>Viridiplantae</taxon>
        <taxon>Streptophyta</taxon>
        <taxon>Embryophyta</taxon>
        <taxon>Bryophyta</taxon>
        <taxon>Bryophytina</taxon>
        <taxon>Bryopsida</taxon>
        <taxon>Dicranidae</taxon>
        <taxon>Pseudoditrichales</taxon>
        <taxon>Ditrichaceae</taxon>
        <taxon>Ceratodon</taxon>
    </lineage>
</organism>
<protein>
    <submittedName>
        <fullName evidence="3">Uncharacterized protein</fullName>
    </submittedName>
</protein>
<accession>A0A8T0IJS7</accession>